<evidence type="ECO:0000313" key="2">
    <source>
        <dbReference type="Proteomes" id="UP001549691"/>
    </source>
</evidence>
<dbReference type="EMBL" id="JBEWZI010000010">
    <property type="protein sequence ID" value="MET7014653.1"/>
    <property type="molecule type" value="Genomic_DNA"/>
</dbReference>
<gene>
    <name evidence="1" type="ORF">ABXR19_10680</name>
</gene>
<organism evidence="1 2">
    <name type="scientific">Uliginosibacterium flavum</name>
    <dbReference type="NCBI Taxonomy" id="1396831"/>
    <lineage>
        <taxon>Bacteria</taxon>
        <taxon>Pseudomonadati</taxon>
        <taxon>Pseudomonadota</taxon>
        <taxon>Betaproteobacteria</taxon>
        <taxon>Rhodocyclales</taxon>
        <taxon>Zoogloeaceae</taxon>
        <taxon>Uliginosibacterium</taxon>
    </lineage>
</organism>
<comment type="caution">
    <text evidence="1">The sequence shown here is derived from an EMBL/GenBank/DDBJ whole genome shotgun (WGS) entry which is preliminary data.</text>
</comment>
<name>A0ABV2TNC7_9RHOO</name>
<reference evidence="1 2" key="1">
    <citation type="submission" date="2024-07" db="EMBL/GenBank/DDBJ databases">
        <title>Uliginosibacterium flavum JJ3220;KACC:17644.</title>
        <authorList>
            <person name="Kim M.K."/>
        </authorList>
    </citation>
    <scope>NUCLEOTIDE SEQUENCE [LARGE SCALE GENOMIC DNA]</scope>
    <source>
        <strain evidence="1 2">KACC:17644</strain>
    </source>
</reference>
<protein>
    <submittedName>
        <fullName evidence="1">Uncharacterized protein</fullName>
    </submittedName>
</protein>
<proteinExistence type="predicted"/>
<keyword evidence="2" id="KW-1185">Reference proteome</keyword>
<dbReference type="RefSeq" id="WP_354601114.1">
    <property type="nucleotide sequence ID" value="NZ_JBEWZI010000010.1"/>
</dbReference>
<accession>A0ABV2TNC7</accession>
<evidence type="ECO:0000313" key="1">
    <source>
        <dbReference type="EMBL" id="MET7014653.1"/>
    </source>
</evidence>
<dbReference type="Proteomes" id="UP001549691">
    <property type="component" value="Unassembled WGS sequence"/>
</dbReference>
<sequence>MEIDQVPQDDNRTLGGHRKVVYARDANGKMVLVASKGWEVEEIVTTQAVDAFHAQAEAARTRVAAGQSSPLEYWMYARRMDVEMLAQVSGLWQWRIRRHLRPDVFAGLAPKILTRYAEALGLATDTICSLPDLT</sequence>